<feature type="compositionally biased region" description="Low complexity" evidence="1">
    <location>
        <begin position="52"/>
        <end position="88"/>
    </location>
</feature>
<evidence type="ECO:0000313" key="3">
    <source>
        <dbReference type="Proteomes" id="UP000076842"/>
    </source>
</evidence>
<feature type="compositionally biased region" description="Polar residues" evidence="1">
    <location>
        <begin position="143"/>
        <end position="159"/>
    </location>
</feature>
<reference evidence="2 3" key="1">
    <citation type="journal article" date="2016" name="Mol. Biol. Evol.">
        <title>Comparative Genomics of Early-Diverging Mushroom-Forming Fungi Provides Insights into the Origins of Lignocellulose Decay Capabilities.</title>
        <authorList>
            <person name="Nagy L.G."/>
            <person name="Riley R."/>
            <person name="Tritt A."/>
            <person name="Adam C."/>
            <person name="Daum C."/>
            <person name="Floudas D."/>
            <person name="Sun H."/>
            <person name="Yadav J.S."/>
            <person name="Pangilinan J."/>
            <person name="Larsson K.H."/>
            <person name="Matsuura K."/>
            <person name="Barry K."/>
            <person name="Labutti K."/>
            <person name="Kuo R."/>
            <person name="Ohm R.A."/>
            <person name="Bhattacharya S.S."/>
            <person name="Shirouzu T."/>
            <person name="Yoshinaga Y."/>
            <person name="Martin F.M."/>
            <person name="Grigoriev I.V."/>
            <person name="Hibbett D.S."/>
        </authorList>
    </citation>
    <scope>NUCLEOTIDE SEQUENCE [LARGE SCALE GENOMIC DNA]</scope>
    <source>
        <strain evidence="2 3">HHB12733</strain>
    </source>
</reference>
<proteinExistence type="predicted"/>
<gene>
    <name evidence="2" type="ORF">CALCODRAFT_136616</name>
</gene>
<accession>A0A165CU38</accession>
<feature type="region of interest" description="Disordered" evidence="1">
    <location>
        <begin position="1"/>
        <end position="164"/>
    </location>
</feature>
<feature type="compositionally biased region" description="Polar residues" evidence="1">
    <location>
        <begin position="98"/>
        <end position="117"/>
    </location>
</feature>
<dbReference type="Proteomes" id="UP000076842">
    <property type="component" value="Unassembled WGS sequence"/>
</dbReference>
<dbReference type="EMBL" id="KV424109">
    <property type="protein sequence ID" value="KZT51401.1"/>
    <property type="molecule type" value="Genomic_DNA"/>
</dbReference>
<name>A0A165CU38_9BASI</name>
<evidence type="ECO:0000313" key="2">
    <source>
        <dbReference type="EMBL" id="KZT51401.1"/>
    </source>
</evidence>
<keyword evidence="3" id="KW-1185">Reference proteome</keyword>
<dbReference type="InParanoid" id="A0A165CU38"/>
<evidence type="ECO:0000256" key="1">
    <source>
        <dbReference type="SAM" id="MobiDB-lite"/>
    </source>
</evidence>
<dbReference type="AlphaFoldDB" id="A0A165CU38"/>
<feature type="compositionally biased region" description="Acidic residues" evidence="1">
    <location>
        <begin position="1"/>
        <end position="24"/>
    </location>
</feature>
<organism evidence="2 3">
    <name type="scientific">Calocera cornea HHB12733</name>
    <dbReference type="NCBI Taxonomy" id="1353952"/>
    <lineage>
        <taxon>Eukaryota</taxon>
        <taxon>Fungi</taxon>
        <taxon>Dikarya</taxon>
        <taxon>Basidiomycota</taxon>
        <taxon>Agaricomycotina</taxon>
        <taxon>Dacrymycetes</taxon>
        <taxon>Dacrymycetales</taxon>
        <taxon>Dacrymycetaceae</taxon>
        <taxon>Calocera</taxon>
    </lineage>
</organism>
<protein>
    <submittedName>
        <fullName evidence="2">Uncharacterized protein</fullName>
    </submittedName>
</protein>
<sequence>MASVDDEADLYADLYGAEDNEDAPAPDASIEQAPEAVKVVESASADLPGLPTMPAAPASSTTPSTGATASFTSAPTSAPTGTATSASPAPQPRVEPPLNTQPIMTYSSDTEQPKQTRFSGPPGGGFGDSVPAAFPHFNKSFEDGNQQQAPRSGFQSNVRPSEMPDEGLVLFHPSRQGGSGSRRLFGCGDGRGAVTMIRSSFRPVLSSHSLDMCTLALVRRSMPSRYVIHLPCLITVDYMLTNSRVSSILSNLVNYWPIVTLCSLAHGLPLSGRCSLVG</sequence>